<evidence type="ECO:0000256" key="5">
    <source>
        <dbReference type="ARBA" id="ARBA00022617"/>
    </source>
</evidence>
<keyword evidence="12" id="KW-0503">Monooxygenase</keyword>
<evidence type="ECO:0000313" key="18">
    <source>
        <dbReference type="EMBL" id="KAK3291334.1"/>
    </source>
</evidence>
<dbReference type="InterPro" id="IPR050121">
    <property type="entry name" value="Cytochrome_P450_monoxygenase"/>
</dbReference>
<evidence type="ECO:0000256" key="2">
    <source>
        <dbReference type="ARBA" id="ARBA00004167"/>
    </source>
</evidence>
<keyword evidence="10 16" id="KW-0408">Iron</keyword>
<evidence type="ECO:0000256" key="16">
    <source>
        <dbReference type="PIRSR" id="PIRSR602401-1"/>
    </source>
</evidence>
<dbReference type="GeneID" id="87844097"/>
<comment type="pathway">
    <text evidence="3">Hormone biosynthesis.</text>
</comment>
<evidence type="ECO:0000256" key="7">
    <source>
        <dbReference type="ARBA" id="ARBA00022723"/>
    </source>
</evidence>
<keyword evidence="8 17" id="KW-1133">Transmembrane helix</keyword>
<evidence type="ECO:0000256" key="8">
    <source>
        <dbReference type="ARBA" id="ARBA00022989"/>
    </source>
</evidence>
<name>A0AAE0LNN9_9PEZI</name>
<evidence type="ECO:0000256" key="6">
    <source>
        <dbReference type="ARBA" id="ARBA00022692"/>
    </source>
</evidence>
<dbReference type="FunFam" id="1.10.630.10:FF:000076">
    <property type="entry name" value="Cytochrome P450 monooxygenase"/>
    <property type="match status" value="1"/>
</dbReference>
<evidence type="ECO:0000256" key="1">
    <source>
        <dbReference type="ARBA" id="ARBA00001971"/>
    </source>
</evidence>
<dbReference type="PRINTS" id="PR00385">
    <property type="entry name" value="P450"/>
</dbReference>
<comment type="cofactor">
    <cofactor evidence="1 16">
        <name>heme</name>
        <dbReference type="ChEBI" id="CHEBI:30413"/>
    </cofactor>
</comment>
<accession>A0AAE0LNN9</accession>
<keyword evidence="11" id="KW-0843">Virulence</keyword>
<dbReference type="GO" id="GO:0016020">
    <property type="term" value="C:membrane"/>
    <property type="evidence" value="ECO:0007669"/>
    <property type="project" value="UniProtKB-SubCell"/>
</dbReference>
<dbReference type="GO" id="GO:0005506">
    <property type="term" value="F:iron ion binding"/>
    <property type="evidence" value="ECO:0007669"/>
    <property type="project" value="InterPro"/>
</dbReference>
<evidence type="ECO:0000256" key="12">
    <source>
        <dbReference type="ARBA" id="ARBA00023033"/>
    </source>
</evidence>
<evidence type="ECO:0000256" key="17">
    <source>
        <dbReference type="SAM" id="Phobius"/>
    </source>
</evidence>
<dbReference type="GO" id="GO:0020037">
    <property type="term" value="F:heme binding"/>
    <property type="evidence" value="ECO:0007669"/>
    <property type="project" value="InterPro"/>
</dbReference>
<evidence type="ECO:0000256" key="10">
    <source>
        <dbReference type="ARBA" id="ARBA00023004"/>
    </source>
</evidence>
<dbReference type="InterPro" id="IPR001128">
    <property type="entry name" value="Cyt_P450"/>
</dbReference>
<proteinExistence type="inferred from homology"/>
<keyword evidence="9" id="KW-0560">Oxidoreductase</keyword>
<keyword evidence="5 16" id="KW-0349">Heme</keyword>
<dbReference type="InterPro" id="IPR036396">
    <property type="entry name" value="Cyt_P450_sf"/>
</dbReference>
<sequence>MAPEAPSSTLLAWATTLTPHHITPLLLLLSLTTLTIIWYAHSWHQLRAFPGPRLASFSYLWMLRTWRAGAQAARYGPLNARHGTTTTRTVRIGPRDLLTDDPAQVRRMGAARSAYRRSDWYSPLRLDPYGVGLFSLRDVAAHDRLKAKMAFGYGGRENPGLEADVDAVLAQFVDLLARKCVPVVEGTGTGSVGETKGVDLARVVQYFTMDAISRIAYGEEFGFLKTDSDVFGAIDGAEQGIPLLVLMAEVPFLGRLFTQPWLVKLVGPKKTDAGGMGKMLAIAEQVVAERFGPDAKDQRDMLGAFVRHGVAQRECEIEVPFQLVAGSDTTATTIRGTMLHLASTRRAYVKLQKEIDTGVAEGRISSPITGEEAKKLEYLQAVIYEGLRIQIPISGLFMKEVPPEGDTIDGIFVPGGTRIAHNTQGIMRRRDIFGDDADIFRPERWIGISPEKRQEMVQTTELVFGYGRWGCSGKPVAFLELNKVYVELLRRFDFEILYPKRPWHETNYNVFFHSEQWMRVTERAEEAH</sequence>
<evidence type="ECO:0000256" key="14">
    <source>
        <dbReference type="ARBA" id="ARBA00068222"/>
    </source>
</evidence>
<comment type="caution">
    <text evidence="18">The sequence shown here is derived from an EMBL/GenBank/DDBJ whole genome shotgun (WGS) entry which is preliminary data.</text>
</comment>
<evidence type="ECO:0000256" key="15">
    <source>
        <dbReference type="ARBA" id="ARBA00079990"/>
    </source>
</evidence>
<keyword evidence="19" id="KW-1185">Reference proteome</keyword>
<dbReference type="GO" id="GO:0004497">
    <property type="term" value="F:monooxygenase activity"/>
    <property type="evidence" value="ECO:0007669"/>
    <property type="project" value="UniProtKB-KW"/>
</dbReference>
<keyword evidence="7 16" id="KW-0479">Metal-binding</keyword>
<keyword evidence="6 17" id="KW-0812">Transmembrane</keyword>
<dbReference type="AlphaFoldDB" id="A0AAE0LNN9"/>
<dbReference type="CDD" id="cd11060">
    <property type="entry name" value="CYP57A1-like"/>
    <property type="match status" value="1"/>
</dbReference>
<dbReference type="Gene3D" id="1.10.630.10">
    <property type="entry name" value="Cytochrome P450"/>
    <property type="match status" value="1"/>
</dbReference>
<dbReference type="PANTHER" id="PTHR24305">
    <property type="entry name" value="CYTOCHROME P450"/>
    <property type="match status" value="1"/>
</dbReference>
<reference evidence="18" key="2">
    <citation type="submission" date="2023-06" db="EMBL/GenBank/DDBJ databases">
        <authorList>
            <consortium name="Lawrence Berkeley National Laboratory"/>
            <person name="Haridas S."/>
            <person name="Hensen N."/>
            <person name="Bonometti L."/>
            <person name="Westerberg I."/>
            <person name="Brannstrom I.O."/>
            <person name="Guillou S."/>
            <person name="Cros-Aarteil S."/>
            <person name="Calhoun S."/>
            <person name="Kuo A."/>
            <person name="Mondo S."/>
            <person name="Pangilinan J."/>
            <person name="Riley R."/>
            <person name="Labutti K."/>
            <person name="Andreopoulos B."/>
            <person name="Lipzen A."/>
            <person name="Chen C."/>
            <person name="Yanf M."/>
            <person name="Daum C."/>
            <person name="Ng V."/>
            <person name="Clum A."/>
            <person name="Steindorff A."/>
            <person name="Ohm R."/>
            <person name="Martin F."/>
            <person name="Silar P."/>
            <person name="Natvig D."/>
            <person name="Lalanne C."/>
            <person name="Gautier V."/>
            <person name="Ament-Velasquez S.L."/>
            <person name="Kruys A."/>
            <person name="Hutchinson M.I."/>
            <person name="Powell A.J."/>
            <person name="Barry K."/>
            <person name="Miller A.N."/>
            <person name="Grigoriev I.V."/>
            <person name="Debuchy R."/>
            <person name="Gladieux P."/>
            <person name="Thoren M.H."/>
            <person name="Johannesson H."/>
        </authorList>
    </citation>
    <scope>NUCLEOTIDE SEQUENCE</scope>
    <source>
        <strain evidence="18">CBS 168.71</strain>
    </source>
</reference>
<gene>
    <name evidence="18" type="ORF">B0H64DRAFT_451004</name>
</gene>
<evidence type="ECO:0000256" key="4">
    <source>
        <dbReference type="ARBA" id="ARBA00010617"/>
    </source>
</evidence>
<feature type="binding site" description="axial binding residue" evidence="16">
    <location>
        <position position="471"/>
    </location>
    <ligand>
        <name>heme</name>
        <dbReference type="ChEBI" id="CHEBI:30413"/>
    </ligand>
    <ligandPart>
        <name>Fe</name>
        <dbReference type="ChEBI" id="CHEBI:18248"/>
    </ligandPart>
</feature>
<evidence type="ECO:0000256" key="11">
    <source>
        <dbReference type="ARBA" id="ARBA00023026"/>
    </source>
</evidence>
<dbReference type="PANTHER" id="PTHR24305:SF77">
    <property type="entry name" value="CYTOCHROME P450 MONOOXYGENASE"/>
    <property type="match status" value="1"/>
</dbReference>
<evidence type="ECO:0000256" key="3">
    <source>
        <dbReference type="ARBA" id="ARBA00004972"/>
    </source>
</evidence>
<dbReference type="Pfam" id="PF00067">
    <property type="entry name" value="p450"/>
    <property type="match status" value="1"/>
</dbReference>
<organism evidence="18 19">
    <name type="scientific">Chaetomium fimeti</name>
    <dbReference type="NCBI Taxonomy" id="1854472"/>
    <lineage>
        <taxon>Eukaryota</taxon>
        <taxon>Fungi</taxon>
        <taxon>Dikarya</taxon>
        <taxon>Ascomycota</taxon>
        <taxon>Pezizomycotina</taxon>
        <taxon>Sordariomycetes</taxon>
        <taxon>Sordariomycetidae</taxon>
        <taxon>Sordariales</taxon>
        <taxon>Chaetomiaceae</taxon>
        <taxon>Chaetomium</taxon>
    </lineage>
</organism>
<feature type="transmembrane region" description="Helical" evidence="17">
    <location>
        <begin position="20"/>
        <end position="40"/>
    </location>
</feature>
<evidence type="ECO:0000313" key="19">
    <source>
        <dbReference type="Proteomes" id="UP001278766"/>
    </source>
</evidence>
<dbReference type="InterPro" id="IPR002401">
    <property type="entry name" value="Cyt_P450_E_grp-I"/>
</dbReference>
<evidence type="ECO:0000256" key="13">
    <source>
        <dbReference type="ARBA" id="ARBA00067672"/>
    </source>
</evidence>
<dbReference type="Proteomes" id="UP001278766">
    <property type="component" value="Unassembled WGS sequence"/>
</dbReference>
<comment type="subcellular location">
    <subcellularLocation>
        <location evidence="2">Membrane</location>
        <topology evidence="2">Single-pass membrane protein</topology>
    </subcellularLocation>
</comment>
<keyword evidence="17" id="KW-0472">Membrane</keyword>
<dbReference type="SUPFAM" id="SSF48264">
    <property type="entry name" value="Cytochrome P450"/>
    <property type="match status" value="1"/>
</dbReference>
<evidence type="ECO:0000256" key="9">
    <source>
        <dbReference type="ARBA" id="ARBA00023002"/>
    </source>
</evidence>
<protein>
    <recommendedName>
        <fullName evidence="14">Cytochrome P450 monooxygenase ABA1</fullName>
    </recommendedName>
    <alternativeName>
        <fullName evidence="15">Abscisic acid biosynthesis protein 1</fullName>
    </alternativeName>
    <alternativeName>
        <fullName evidence="13">Cytochrome P450 monooxygenase aba1</fullName>
    </alternativeName>
</protein>
<dbReference type="PRINTS" id="PR00463">
    <property type="entry name" value="EP450I"/>
</dbReference>
<dbReference type="GO" id="GO:0016705">
    <property type="term" value="F:oxidoreductase activity, acting on paired donors, with incorporation or reduction of molecular oxygen"/>
    <property type="evidence" value="ECO:0007669"/>
    <property type="project" value="InterPro"/>
</dbReference>
<dbReference type="EMBL" id="JAUEPN010000010">
    <property type="protein sequence ID" value="KAK3291334.1"/>
    <property type="molecule type" value="Genomic_DNA"/>
</dbReference>
<comment type="similarity">
    <text evidence="4">Belongs to the cytochrome P450 family.</text>
</comment>
<reference evidence="18" key="1">
    <citation type="journal article" date="2023" name="Mol. Phylogenet. Evol.">
        <title>Genome-scale phylogeny and comparative genomics of the fungal order Sordariales.</title>
        <authorList>
            <person name="Hensen N."/>
            <person name="Bonometti L."/>
            <person name="Westerberg I."/>
            <person name="Brannstrom I.O."/>
            <person name="Guillou S."/>
            <person name="Cros-Aarteil S."/>
            <person name="Calhoun S."/>
            <person name="Haridas S."/>
            <person name="Kuo A."/>
            <person name="Mondo S."/>
            <person name="Pangilinan J."/>
            <person name="Riley R."/>
            <person name="LaButti K."/>
            <person name="Andreopoulos B."/>
            <person name="Lipzen A."/>
            <person name="Chen C."/>
            <person name="Yan M."/>
            <person name="Daum C."/>
            <person name="Ng V."/>
            <person name="Clum A."/>
            <person name="Steindorff A."/>
            <person name="Ohm R.A."/>
            <person name="Martin F."/>
            <person name="Silar P."/>
            <person name="Natvig D.O."/>
            <person name="Lalanne C."/>
            <person name="Gautier V."/>
            <person name="Ament-Velasquez S.L."/>
            <person name="Kruys A."/>
            <person name="Hutchinson M.I."/>
            <person name="Powell A.J."/>
            <person name="Barry K."/>
            <person name="Miller A.N."/>
            <person name="Grigoriev I.V."/>
            <person name="Debuchy R."/>
            <person name="Gladieux P."/>
            <person name="Hiltunen Thoren M."/>
            <person name="Johannesson H."/>
        </authorList>
    </citation>
    <scope>NUCLEOTIDE SEQUENCE</scope>
    <source>
        <strain evidence="18">CBS 168.71</strain>
    </source>
</reference>
<dbReference type="RefSeq" id="XP_062654848.1">
    <property type="nucleotide sequence ID" value="XM_062807149.1"/>
</dbReference>